<dbReference type="PROSITE" id="PS51257">
    <property type="entry name" value="PROKAR_LIPOPROTEIN"/>
    <property type="match status" value="1"/>
</dbReference>
<dbReference type="Gene3D" id="3.40.50.880">
    <property type="match status" value="1"/>
</dbReference>
<keyword evidence="4" id="KW-1185">Reference proteome</keyword>
<evidence type="ECO:0000256" key="1">
    <source>
        <dbReference type="SAM" id="Phobius"/>
    </source>
</evidence>
<accession>A0A371PK75</accession>
<feature type="signal peptide" evidence="2">
    <location>
        <begin position="1"/>
        <end position="23"/>
    </location>
</feature>
<feature type="transmembrane region" description="Helical" evidence="1">
    <location>
        <begin position="408"/>
        <end position="429"/>
    </location>
</feature>
<keyword evidence="1" id="KW-1133">Transmembrane helix</keyword>
<dbReference type="EMBL" id="QUBQ01000001">
    <property type="protein sequence ID" value="REK76602.1"/>
    <property type="molecule type" value="Genomic_DNA"/>
</dbReference>
<evidence type="ECO:0000256" key="2">
    <source>
        <dbReference type="SAM" id="SignalP"/>
    </source>
</evidence>
<name>A0A371PK75_9BACL</name>
<dbReference type="OrthoDB" id="137965at2"/>
<keyword evidence="1" id="KW-0472">Membrane</keyword>
<sequence length="802" mass="87020">MKGRLKRIIAWHTAIVIACMLFAAVSIPKAAAAGEQAEGITIKRTVGFQGSYKQNKWYPISVTLTNHTNSDKSGEVVLSTATSEGNTTDHIVPVDLPIGTAVEVSFALKGTMLSKDTALIRFFEGSYTSGKSIPLIGMDTLEGRMISGYTIGVVSRDPDTLNFMPTLNVKGYEITVIPLTPEELPDESVKLDMLDTIVINDRSTAEWNEASVKAIKDWVIKGGTLVLSGGAGYAKTSEAFRDIAPVEATGLSELVNVDRLSVLGGGAELKLEKPITLSSGRVVSGTIELADGSLPLAVSREVGFGSVLYVAFDPSLAPLSNWVGSATLWSKLLKHSLSNPLSAGGAGISRMGGSFYNDLQSGLKAAIDQFPSIKPPSFSLLLLMFGLYVLIVGPLLYGLLAKTDRREWAWWLIPSVSIITGVLVLFIGAGDKRSTQVHTIEIIEISANGPAVLSGATAIFSPTGGTITADFAEKRQLGMYSDNYGSDSLLLNGNFQLIDRTDRIQAVWRSVSYWSTRKLWMERAVADSAVIGSLRAEYREDNGSLQIVVTNETGVDLNNVSLVINSQVKTGGDLKAGESYTFSNVSYNLSLIIGSYYDYSGMIFPYSPTSDRDEWQRERSVTSSYFAQFINKTEPLSPVIVGYSTDHDSKYTVNGGKVKADNLKMWVQELQPVNQIGGRVIVPAGTINPLISSNTLQSMQSYGNGVIQVGPGEAELEYAIPNSEHVAYDKLDVQFAQGFNTSDVTWSIWHESTGQWQPIRSNLGAPHDYFTKFDTIRIKLEVLNHSEAVFPYVVLEGEELSP</sequence>
<keyword evidence="1" id="KW-0812">Transmembrane</keyword>
<comment type="caution">
    <text evidence="3">The sequence shown here is derived from an EMBL/GenBank/DDBJ whole genome shotgun (WGS) entry which is preliminary data.</text>
</comment>
<dbReference type="SUPFAM" id="SSF52317">
    <property type="entry name" value="Class I glutamine amidotransferase-like"/>
    <property type="match status" value="1"/>
</dbReference>
<reference evidence="3 4" key="1">
    <citation type="submission" date="2018-08" db="EMBL/GenBank/DDBJ databases">
        <title>Paenibacillus sp. M4BSY-1, whole genome shotgun sequence.</title>
        <authorList>
            <person name="Tuo L."/>
        </authorList>
    </citation>
    <scope>NUCLEOTIDE SEQUENCE [LARGE SCALE GENOMIC DNA]</scope>
    <source>
        <strain evidence="3 4">M4BSY-1</strain>
    </source>
</reference>
<feature type="chain" id="PRO_5039553788" description="Glutamine amidotransferase domain-containing protein" evidence="2">
    <location>
        <begin position="24"/>
        <end position="802"/>
    </location>
</feature>
<dbReference type="InterPro" id="IPR029062">
    <property type="entry name" value="Class_I_gatase-like"/>
</dbReference>
<evidence type="ECO:0000313" key="3">
    <source>
        <dbReference type="EMBL" id="REK76602.1"/>
    </source>
</evidence>
<feature type="transmembrane region" description="Helical" evidence="1">
    <location>
        <begin position="378"/>
        <end position="401"/>
    </location>
</feature>
<organism evidence="3 4">
    <name type="scientific">Paenibacillus paeoniae</name>
    <dbReference type="NCBI Taxonomy" id="2292705"/>
    <lineage>
        <taxon>Bacteria</taxon>
        <taxon>Bacillati</taxon>
        <taxon>Bacillota</taxon>
        <taxon>Bacilli</taxon>
        <taxon>Bacillales</taxon>
        <taxon>Paenibacillaceae</taxon>
        <taxon>Paenibacillus</taxon>
    </lineage>
</organism>
<evidence type="ECO:0008006" key="5">
    <source>
        <dbReference type="Google" id="ProtNLM"/>
    </source>
</evidence>
<dbReference type="RefSeq" id="WP_116043629.1">
    <property type="nucleotide sequence ID" value="NZ_QUBQ01000001.1"/>
</dbReference>
<evidence type="ECO:0000313" key="4">
    <source>
        <dbReference type="Proteomes" id="UP000261905"/>
    </source>
</evidence>
<dbReference type="AlphaFoldDB" id="A0A371PK75"/>
<dbReference type="Proteomes" id="UP000261905">
    <property type="component" value="Unassembled WGS sequence"/>
</dbReference>
<gene>
    <name evidence="3" type="ORF">DX130_06065</name>
</gene>
<protein>
    <recommendedName>
        <fullName evidence="5">Glutamine amidotransferase domain-containing protein</fullName>
    </recommendedName>
</protein>
<keyword evidence="2" id="KW-0732">Signal</keyword>
<proteinExistence type="predicted"/>